<feature type="compositionally biased region" description="Polar residues" evidence="1">
    <location>
        <begin position="329"/>
        <end position="351"/>
    </location>
</feature>
<feature type="region of interest" description="Disordered" evidence="1">
    <location>
        <begin position="73"/>
        <end position="106"/>
    </location>
</feature>
<proteinExistence type="predicted"/>
<keyword evidence="3" id="KW-1185">Reference proteome</keyword>
<reference evidence="2" key="1">
    <citation type="submission" date="2022-10" db="EMBL/GenBank/DDBJ databases">
        <title>Determination and structural analysis of whole genome sequence of Sarocladium strictum F4-1.</title>
        <authorList>
            <person name="Hu L."/>
            <person name="Jiang Y."/>
        </authorList>
    </citation>
    <scope>NUCLEOTIDE SEQUENCE</scope>
    <source>
        <strain evidence="2">F4-1</strain>
    </source>
</reference>
<feature type="compositionally biased region" description="Basic and acidic residues" evidence="1">
    <location>
        <begin position="73"/>
        <end position="88"/>
    </location>
</feature>
<name>A0AA39GR75_SARSR</name>
<sequence>MGFFAHAILNRLKMAATSPVEDPQVLIAIQLNTLHLNTQFSGGGEPQQASVGTEEYVSQDLPDLHNRIKAEAEAEIKQEDLSEEETSKRSRTSTPRSSVEDEDMMMNPKMLERQARFRAQLEEDDLIVIDETNLEEARAQLKRQMEAERQRFSGASHWAPAEERLFELLFMREHLALMPRHWGYDFQGVPFQDHVFSTSPQNPPIIYAHSRKTEFLATKGMMNLIDLSSKVRTLLQSGLTHKAPGTIEKTLNAFLAWAAADGGYHKLEIIPNLIAEVVEADADHVAVIKSRMDALAQLHRDFLRADRNNHSWQSVKTEVHDQGFLMAGSPSSSARLKTKSRMSLGQASPQQRAALAAGVSPSSAPSKAPGQKRKRSQDDDTATPERPKKMRNTPDKTLHRSRRLSPRTPFRSKQQNGFTRQPPVVWGLFIINTSVFLCSLDAAKAEHDAYVSWHAEIAFTQTRQCVWHALTIALVVCLARDEMMTRLEDFEHLPEEVEEDPDL</sequence>
<feature type="compositionally biased region" description="Basic and acidic residues" evidence="1">
    <location>
        <begin position="383"/>
        <end position="398"/>
    </location>
</feature>
<dbReference type="AlphaFoldDB" id="A0AA39GR75"/>
<dbReference type="EMBL" id="JAPDFR010000001">
    <property type="protein sequence ID" value="KAK0391303.1"/>
    <property type="molecule type" value="Genomic_DNA"/>
</dbReference>
<feature type="region of interest" description="Disordered" evidence="1">
    <location>
        <begin position="323"/>
        <end position="418"/>
    </location>
</feature>
<protein>
    <submittedName>
        <fullName evidence="2">Uncharacterized protein</fullName>
    </submittedName>
</protein>
<dbReference type="Proteomes" id="UP001175261">
    <property type="component" value="Unassembled WGS sequence"/>
</dbReference>
<organism evidence="2 3">
    <name type="scientific">Sarocladium strictum</name>
    <name type="common">Black bundle disease fungus</name>
    <name type="synonym">Acremonium strictum</name>
    <dbReference type="NCBI Taxonomy" id="5046"/>
    <lineage>
        <taxon>Eukaryota</taxon>
        <taxon>Fungi</taxon>
        <taxon>Dikarya</taxon>
        <taxon>Ascomycota</taxon>
        <taxon>Pezizomycotina</taxon>
        <taxon>Sordariomycetes</taxon>
        <taxon>Hypocreomycetidae</taxon>
        <taxon>Hypocreales</taxon>
        <taxon>Sarocladiaceae</taxon>
        <taxon>Sarocladium</taxon>
    </lineage>
</organism>
<comment type="caution">
    <text evidence="2">The sequence shown here is derived from an EMBL/GenBank/DDBJ whole genome shotgun (WGS) entry which is preliminary data.</text>
</comment>
<gene>
    <name evidence="2" type="ORF">NLU13_0804</name>
</gene>
<evidence type="ECO:0000313" key="3">
    <source>
        <dbReference type="Proteomes" id="UP001175261"/>
    </source>
</evidence>
<accession>A0AA39GR75</accession>
<evidence type="ECO:0000256" key="1">
    <source>
        <dbReference type="SAM" id="MobiDB-lite"/>
    </source>
</evidence>
<evidence type="ECO:0000313" key="2">
    <source>
        <dbReference type="EMBL" id="KAK0391303.1"/>
    </source>
</evidence>